<dbReference type="SUPFAM" id="SSF51197">
    <property type="entry name" value="Clavaminate synthase-like"/>
    <property type="match status" value="1"/>
</dbReference>
<reference evidence="1 2" key="1">
    <citation type="submission" date="2019-02" db="EMBL/GenBank/DDBJ databases">
        <title>Deep-cultivation of Planctomycetes and their phenomic and genomic characterization uncovers novel biology.</title>
        <authorList>
            <person name="Wiegand S."/>
            <person name="Jogler M."/>
            <person name="Boedeker C."/>
            <person name="Pinto D."/>
            <person name="Vollmers J."/>
            <person name="Rivas-Marin E."/>
            <person name="Kohn T."/>
            <person name="Peeters S.H."/>
            <person name="Heuer A."/>
            <person name="Rast P."/>
            <person name="Oberbeckmann S."/>
            <person name="Bunk B."/>
            <person name="Jeske O."/>
            <person name="Meyerdierks A."/>
            <person name="Storesund J.E."/>
            <person name="Kallscheuer N."/>
            <person name="Luecker S."/>
            <person name="Lage O.M."/>
            <person name="Pohl T."/>
            <person name="Merkel B.J."/>
            <person name="Hornburger P."/>
            <person name="Mueller R.-W."/>
            <person name="Bruemmer F."/>
            <person name="Labrenz M."/>
            <person name="Spormann A.M."/>
            <person name="Op den Camp H."/>
            <person name="Overmann J."/>
            <person name="Amann R."/>
            <person name="Jetten M.S.M."/>
            <person name="Mascher T."/>
            <person name="Medema M.H."/>
            <person name="Devos D.P."/>
            <person name="Kaster A.-K."/>
            <person name="Ovreas L."/>
            <person name="Rohde M."/>
            <person name="Galperin M.Y."/>
            <person name="Jogler C."/>
        </authorList>
    </citation>
    <scope>NUCLEOTIDE SEQUENCE [LARGE SCALE GENOMIC DNA]</scope>
    <source>
        <strain evidence="1 2">CA12</strain>
    </source>
</reference>
<evidence type="ECO:0000313" key="1">
    <source>
        <dbReference type="EMBL" id="QDT17177.1"/>
    </source>
</evidence>
<name>A0A517PCS2_9PLAN</name>
<evidence type="ECO:0000313" key="2">
    <source>
        <dbReference type="Proteomes" id="UP000318741"/>
    </source>
</evidence>
<dbReference type="GO" id="GO:0016706">
    <property type="term" value="F:2-oxoglutarate-dependent dioxygenase activity"/>
    <property type="evidence" value="ECO:0007669"/>
    <property type="project" value="UniProtKB-ARBA"/>
</dbReference>
<dbReference type="Pfam" id="PF05721">
    <property type="entry name" value="PhyH"/>
    <property type="match status" value="1"/>
</dbReference>
<dbReference type="OrthoDB" id="321649at2"/>
<keyword evidence="2" id="KW-1185">Reference proteome</keyword>
<sequence>MTDVYFNADHPDERRRENLYAGAIYVDGANDATRALCDFARALSEEAFAPHDPRDAQHALSVEEYNAVLKDLKPSFIHHPDSKTLIRDVLRAAGCDLDRTYTDVPRLRTATSHGYLTSGLAYAFKPHRDTWYSPPQCQLNWWLPVYPMEAGNGMAFHPHYWDRAIRNSSAEFNYQDWQTGGRKAAHDQGKSDTRVQSEALEELELEPALRLVPEAGGLIVFSAAHLHSTVPNETGRTRLSIDFRTVNRDDLEAGRGAPNVDSACGGTTTMDYLRAADFSHLPDELIARYAQDRPDWAAPATAA</sequence>
<accession>A0A517PCS2</accession>
<organism evidence="1 2">
    <name type="scientific">Alienimonas californiensis</name>
    <dbReference type="NCBI Taxonomy" id="2527989"/>
    <lineage>
        <taxon>Bacteria</taxon>
        <taxon>Pseudomonadati</taxon>
        <taxon>Planctomycetota</taxon>
        <taxon>Planctomycetia</taxon>
        <taxon>Planctomycetales</taxon>
        <taxon>Planctomycetaceae</taxon>
        <taxon>Alienimonas</taxon>
    </lineage>
</organism>
<dbReference type="RefSeq" id="WP_145360074.1">
    <property type="nucleotide sequence ID" value="NZ_CP036265.1"/>
</dbReference>
<protein>
    <recommendedName>
        <fullName evidence="3">Phytanoyl-CoA dioxygenase (PhyH)</fullName>
    </recommendedName>
</protein>
<proteinExistence type="predicted"/>
<dbReference type="Proteomes" id="UP000318741">
    <property type="component" value="Chromosome"/>
</dbReference>
<dbReference type="EMBL" id="CP036265">
    <property type="protein sequence ID" value="QDT17177.1"/>
    <property type="molecule type" value="Genomic_DNA"/>
</dbReference>
<dbReference type="Gene3D" id="2.60.120.620">
    <property type="entry name" value="q2cbj1_9rhob like domain"/>
    <property type="match status" value="1"/>
</dbReference>
<dbReference type="InterPro" id="IPR008775">
    <property type="entry name" value="Phytyl_CoA_dOase-like"/>
</dbReference>
<evidence type="ECO:0008006" key="3">
    <source>
        <dbReference type="Google" id="ProtNLM"/>
    </source>
</evidence>
<gene>
    <name evidence="1" type="ORF">CA12_32890</name>
</gene>
<dbReference type="KEGG" id="acaf:CA12_32890"/>
<dbReference type="AlphaFoldDB" id="A0A517PCS2"/>